<evidence type="ECO:0000256" key="1">
    <source>
        <dbReference type="ARBA" id="ARBA00022485"/>
    </source>
</evidence>
<evidence type="ECO:0000259" key="5">
    <source>
        <dbReference type="PROSITE" id="PS51669"/>
    </source>
</evidence>
<dbReference type="InterPro" id="IPR009010">
    <property type="entry name" value="Asp_de-COase-like_dom_sf"/>
</dbReference>
<evidence type="ECO:0000256" key="4">
    <source>
        <dbReference type="ARBA" id="ARBA00023014"/>
    </source>
</evidence>
<dbReference type="CDD" id="cd00508">
    <property type="entry name" value="MopB_CT_Fdh-Nap-like"/>
    <property type="match status" value="1"/>
</dbReference>
<dbReference type="EMBL" id="JAAQHG020000086">
    <property type="protein sequence ID" value="KAL1581976.1"/>
    <property type="molecule type" value="Genomic_DNA"/>
</dbReference>
<evidence type="ECO:0000313" key="7">
    <source>
        <dbReference type="Proteomes" id="UP000803884"/>
    </source>
</evidence>
<dbReference type="SUPFAM" id="SSF50692">
    <property type="entry name" value="ADC-like"/>
    <property type="match status" value="1"/>
</dbReference>
<organism evidence="6 7">
    <name type="scientific">Cladosporium halotolerans</name>
    <dbReference type="NCBI Taxonomy" id="1052096"/>
    <lineage>
        <taxon>Eukaryota</taxon>
        <taxon>Fungi</taxon>
        <taxon>Dikarya</taxon>
        <taxon>Ascomycota</taxon>
        <taxon>Pezizomycotina</taxon>
        <taxon>Dothideomycetes</taxon>
        <taxon>Dothideomycetidae</taxon>
        <taxon>Cladosporiales</taxon>
        <taxon>Cladosporiaceae</taxon>
        <taxon>Cladosporium</taxon>
    </lineage>
</organism>
<name>A0AB34KDM3_9PEZI</name>
<dbReference type="Gene3D" id="2.40.40.20">
    <property type="match status" value="1"/>
</dbReference>
<keyword evidence="7" id="KW-1185">Reference proteome</keyword>
<keyword evidence="3" id="KW-0408">Iron</keyword>
<dbReference type="SUPFAM" id="SSF53706">
    <property type="entry name" value="Formate dehydrogenase/DMSO reductase, domains 1-3"/>
    <property type="match status" value="1"/>
</dbReference>
<evidence type="ECO:0000256" key="3">
    <source>
        <dbReference type="ARBA" id="ARBA00023004"/>
    </source>
</evidence>
<dbReference type="GO" id="GO:0046872">
    <property type="term" value="F:metal ion binding"/>
    <property type="evidence" value="ECO:0007669"/>
    <property type="project" value="UniProtKB-KW"/>
</dbReference>
<dbReference type="GO" id="GO:0043546">
    <property type="term" value="F:molybdopterin cofactor binding"/>
    <property type="evidence" value="ECO:0007669"/>
    <property type="project" value="InterPro"/>
</dbReference>
<dbReference type="InterPro" id="IPR050123">
    <property type="entry name" value="Prok_molybdopt-oxidoreductase"/>
</dbReference>
<keyword evidence="4" id="KW-0411">Iron-sulfur</keyword>
<dbReference type="PANTHER" id="PTHR43105">
    <property type="entry name" value="RESPIRATORY NITRATE REDUCTASE"/>
    <property type="match status" value="1"/>
</dbReference>
<gene>
    <name evidence="6" type="ORF">WHR41_09449</name>
</gene>
<protein>
    <recommendedName>
        <fullName evidence="5">4Fe-4S Mo/W bis-MGD-type domain-containing protein</fullName>
    </recommendedName>
</protein>
<feature type="domain" description="4Fe-4S Mo/W bis-MGD-type" evidence="5">
    <location>
        <begin position="39"/>
        <end position="95"/>
    </location>
</feature>
<sequence length="968" mass="107366">MSFEPRRSRDSIEDIWGPRTPYKHEWPTRVDKNLIEEPEKWVQSACVLCSNGCGLDIGVKAGKVVGVRGRATDRVNKGRLGPKGLNGWTAMSSTDRLTQPLIRTNGELQKASWDEAMNAIVAKAQAIRKELTAHGIAFYTSGQLFLEEYYALALVGKAGLNTLHMDGNTRLCTATAAASMRESFGSDGQPGSYTDIDYTDCILMVGHNMAATQTVLWSRVLDRLAGPDPPKLIVIDSRTSASARRATLHLAPKIGTNMAILNGIQHLLFENGWINETFIDKHVVGLNELRSTVKSYDPHRVEEITGIPAVQIVEAAEIIGTTKSLLSTALQGVYQSHQATASACQINNINLLRGLIGKPGSGIFQMNGQPTAQNNREAGCDGEYPGFRNYNNPSHMAELADLWDIERHKLPHWNQPTHIENLLKYIAAGSIEMFWISGTNPLVSLPNLPRVRELLTKPSLFVVCQDIFMTESAAIADVVLPAAQWGEKTGCFTNVDRTVHISHKAVEPPGEAKPDLEIFVDFARRMDFRDKGGNPILPSADPKVVFEAWKKVSEFRPCDYSGLTYEKLTGGSGIQWPCNDAHPNGKERLYDDGIFFTDIEYCESFGHDLETGVPYTKEQYRALNPAGRAILKAAEYTPSPELPDQEYPLRLSTGRSVYHFHTRTKTGRSKTLQEKCPEPWIGISAEDAEAVNVRDGDEVVVRSRRGAIQLKASVGNVSKGETFIPFHFGYWDATDGRSRAANELTTEYWDPVSKQPLFKSGAVRIERCTGTHIIQAEETQSDTVAKVAKSKLNATEVGDNSPRERHLEQWLGATFQALRLLEKMYEKLVPKLIHDPEANSGLRVMRRITAEAINTMEPYVRKYNAESLKGKSSFRAVHDAVFPSTETTTAYESLVALKGLYTCLADIEAHFIALIPASQALWDAGFHGAMAGVKKDVERMQAWAKHQLHVRSPQTLLVPSKDLWDDLS</sequence>
<accession>A0AB34KDM3</accession>
<dbReference type="InterPro" id="IPR006656">
    <property type="entry name" value="Mopterin_OxRdtase"/>
</dbReference>
<dbReference type="Gene3D" id="3.40.228.10">
    <property type="entry name" value="Dimethylsulfoxide Reductase, domain 2"/>
    <property type="match status" value="1"/>
</dbReference>
<dbReference type="InterPro" id="IPR006963">
    <property type="entry name" value="Mopterin_OxRdtase_4Fe-4S_dom"/>
</dbReference>
<dbReference type="Gene3D" id="3.40.50.740">
    <property type="match status" value="1"/>
</dbReference>
<dbReference type="InterPro" id="IPR006657">
    <property type="entry name" value="MoPterin_dinucl-bd_dom"/>
</dbReference>
<comment type="caution">
    <text evidence="6">The sequence shown here is derived from an EMBL/GenBank/DDBJ whole genome shotgun (WGS) entry which is preliminary data.</text>
</comment>
<dbReference type="Gene3D" id="2.20.25.90">
    <property type="entry name" value="ADC-like domains"/>
    <property type="match status" value="1"/>
</dbReference>
<dbReference type="RefSeq" id="XP_069225083.1">
    <property type="nucleotide sequence ID" value="XM_069378052.1"/>
</dbReference>
<keyword evidence="2" id="KW-0479">Metal-binding</keyword>
<dbReference type="SMART" id="SM00926">
    <property type="entry name" value="Molybdop_Fe4S4"/>
    <property type="match status" value="1"/>
</dbReference>
<dbReference type="PANTHER" id="PTHR43105:SF10">
    <property type="entry name" value="NADH-QUINONE OXIDOREDUCTASE SUBUNIT G"/>
    <property type="match status" value="1"/>
</dbReference>
<dbReference type="Pfam" id="PF00384">
    <property type="entry name" value="Molybdopterin"/>
    <property type="match status" value="1"/>
</dbReference>
<dbReference type="Proteomes" id="UP000803884">
    <property type="component" value="Unassembled WGS sequence"/>
</dbReference>
<reference evidence="6 7" key="1">
    <citation type="journal article" date="2020" name="Microbiol. Resour. Announc.">
        <title>Draft Genome Sequence of a Cladosporium Species Isolated from the Mesophotic Ascidian Didemnum maculosum.</title>
        <authorList>
            <person name="Gioti A."/>
            <person name="Siaperas R."/>
            <person name="Nikolaivits E."/>
            <person name="Le Goff G."/>
            <person name="Ouazzani J."/>
            <person name="Kotoulas G."/>
            <person name="Topakas E."/>
        </authorList>
    </citation>
    <scope>NUCLEOTIDE SEQUENCE [LARGE SCALE GENOMIC DNA]</scope>
    <source>
        <strain evidence="6 7">TM138-S3</strain>
    </source>
</reference>
<evidence type="ECO:0000256" key="2">
    <source>
        <dbReference type="ARBA" id="ARBA00022723"/>
    </source>
</evidence>
<proteinExistence type="predicted"/>
<dbReference type="GO" id="GO:0051539">
    <property type="term" value="F:4 iron, 4 sulfur cluster binding"/>
    <property type="evidence" value="ECO:0007669"/>
    <property type="project" value="UniProtKB-KW"/>
</dbReference>
<dbReference type="AlphaFoldDB" id="A0AB34KDM3"/>
<dbReference type="Pfam" id="PF04879">
    <property type="entry name" value="Molybdop_Fe4S4"/>
    <property type="match status" value="1"/>
</dbReference>
<dbReference type="Pfam" id="PF01568">
    <property type="entry name" value="Molydop_binding"/>
    <property type="match status" value="1"/>
</dbReference>
<dbReference type="CDD" id="cd02754">
    <property type="entry name" value="MopB_Nitrate-R-NapA-like"/>
    <property type="match status" value="1"/>
</dbReference>
<dbReference type="GeneID" id="96010890"/>
<dbReference type="PROSITE" id="PS51669">
    <property type="entry name" value="4FE4S_MOW_BIS_MGD"/>
    <property type="match status" value="1"/>
</dbReference>
<dbReference type="GO" id="GO:0016491">
    <property type="term" value="F:oxidoreductase activity"/>
    <property type="evidence" value="ECO:0007669"/>
    <property type="project" value="InterPro"/>
</dbReference>
<keyword evidence="1" id="KW-0004">4Fe-4S</keyword>
<evidence type="ECO:0000313" key="6">
    <source>
        <dbReference type="EMBL" id="KAL1581976.1"/>
    </source>
</evidence>